<keyword evidence="2" id="KW-0732">Signal</keyword>
<reference evidence="8" key="2">
    <citation type="journal article" date="2020" name="Gigascience">
        <title>An improved pig reference genome sequence to enable pig genetics and genomics research.</title>
        <authorList>
            <person name="Warr A."/>
            <person name="Affara N."/>
            <person name="Aken B."/>
            <person name="Beiki H."/>
            <person name="Bickhart D.M."/>
            <person name="Billis K."/>
            <person name="Chow W."/>
            <person name="Eory L."/>
            <person name="Finlayson H.A."/>
            <person name="Flicek P."/>
            <person name="Giron C.G."/>
            <person name="Griffin D.K."/>
            <person name="Hall R."/>
            <person name="Hannum G."/>
            <person name="Hourlier T."/>
            <person name="Howe K."/>
            <person name="Hume D.A."/>
            <person name="Izuogu O."/>
            <person name="Kim K."/>
            <person name="Koren S."/>
            <person name="Liu H."/>
            <person name="Manchanda N."/>
            <person name="Martin F.J."/>
            <person name="Nonneman D.J."/>
            <person name="O'Connor R.E."/>
            <person name="Phillippy A.M."/>
            <person name="Rohrer G.A."/>
            <person name="Rosen B.D."/>
            <person name="Rund L.A."/>
            <person name="Sargent C.A."/>
            <person name="Schook L.B."/>
            <person name="Schroeder S.G."/>
            <person name="Schwartz A.S."/>
            <person name="Skinner B.M."/>
            <person name="Talbot R."/>
            <person name="Tseng E."/>
            <person name="Tuggle C.K."/>
            <person name="Watson M."/>
            <person name="Smith T.P.L."/>
            <person name="Archibald A.L."/>
        </authorList>
    </citation>
    <scope>NUCLEOTIDE SEQUENCE [LARGE SCALE GENOMIC DNA]</scope>
    <source>
        <strain evidence="8">Duroc</strain>
    </source>
</reference>
<dbReference type="Proteomes" id="UP000008227">
    <property type="component" value="Chromosome 9"/>
</dbReference>
<dbReference type="PANTHER" id="PTHR19325:SF565">
    <property type="entry name" value="C4B-BINDING PROTEIN BETA CHAIN"/>
    <property type="match status" value="1"/>
</dbReference>
<keyword evidence="4 6" id="KW-1015">Disulfide bond</keyword>
<reference evidence="9" key="1">
    <citation type="submission" date="2009-11" db="EMBL/GenBank/DDBJ databases">
        <authorList>
            <consortium name="Porcine genome sequencing project"/>
        </authorList>
    </citation>
    <scope>NUCLEOTIDE SEQUENCE [LARGE SCALE GENOMIC DNA]</scope>
    <source>
        <strain evidence="9">Duroc</strain>
    </source>
</reference>
<evidence type="ECO:0000256" key="5">
    <source>
        <dbReference type="ARBA" id="ARBA00023180"/>
    </source>
</evidence>
<dbReference type="InterPro" id="IPR035976">
    <property type="entry name" value="Sushi/SCR/CCP_sf"/>
</dbReference>
<evidence type="ECO:0000313" key="9">
    <source>
        <dbReference type="Proteomes" id="UP000008227"/>
    </source>
</evidence>
<evidence type="ECO:0000256" key="6">
    <source>
        <dbReference type="PROSITE-ProRule" id="PRU00302"/>
    </source>
</evidence>
<evidence type="ECO:0000256" key="1">
    <source>
        <dbReference type="ARBA" id="ARBA00022659"/>
    </source>
</evidence>
<dbReference type="FunCoup" id="A0A287AL92">
    <property type="interactions" value="42"/>
</dbReference>
<keyword evidence="3" id="KW-0677">Repeat</keyword>
<evidence type="ECO:0000259" key="7">
    <source>
        <dbReference type="PROSITE" id="PS50923"/>
    </source>
</evidence>
<keyword evidence="9" id="KW-1185">Reference proteome</keyword>
<dbReference type="SMR" id="A0A287AL92"/>
<organism evidence="8 9">
    <name type="scientific">Sus scrofa</name>
    <name type="common">Pig</name>
    <dbReference type="NCBI Taxonomy" id="9823"/>
    <lineage>
        <taxon>Eukaryota</taxon>
        <taxon>Metazoa</taxon>
        <taxon>Chordata</taxon>
        <taxon>Craniata</taxon>
        <taxon>Vertebrata</taxon>
        <taxon>Euteleostomi</taxon>
        <taxon>Mammalia</taxon>
        <taxon>Eutheria</taxon>
        <taxon>Laurasiatheria</taxon>
        <taxon>Artiodactyla</taxon>
        <taxon>Suina</taxon>
        <taxon>Suidae</taxon>
        <taxon>Sus</taxon>
    </lineage>
</organism>
<dbReference type="SMART" id="SM00032">
    <property type="entry name" value="CCP"/>
    <property type="match status" value="3"/>
</dbReference>
<evidence type="ECO:0000256" key="4">
    <source>
        <dbReference type="ARBA" id="ARBA00023157"/>
    </source>
</evidence>
<feature type="disulfide bond" evidence="6">
    <location>
        <begin position="55"/>
        <end position="82"/>
    </location>
</feature>
<evidence type="ECO:0000256" key="3">
    <source>
        <dbReference type="ARBA" id="ARBA00022737"/>
    </source>
</evidence>
<keyword evidence="10" id="KW-1267">Proteomics identification</keyword>
<dbReference type="STRING" id="9823.ENSSSCP00000044680"/>
<dbReference type="PROSITE" id="PS50923">
    <property type="entry name" value="SUSHI"/>
    <property type="match status" value="3"/>
</dbReference>
<keyword evidence="1 6" id="KW-0768">Sushi</keyword>
<feature type="domain" description="Sushi" evidence="7">
    <location>
        <begin position="143"/>
        <end position="199"/>
    </location>
</feature>
<dbReference type="SUPFAM" id="SSF57535">
    <property type="entry name" value="Complement control module/SCR domain"/>
    <property type="match status" value="3"/>
</dbReference>
<dbReference type="InterPro" id="IPR050350">
    <property type="entry name" value="Compl-Cell_Adhes-Reg"/>
</dbReference>
<dbReference type="GO" id="GO:0045959">
    <property type="term" value="P:negative regulation of complement activation, classical pathway"/>
    <property type="evidence" value="ECO:0007669"/>
    <property type="project" value="Ensembl"/>
</dbReference>
<dbReference type="InterPro" id="IPR000436">
    <property type="entry name" value="Sushi_SCR_CCP_dom"/>
</dbReference>
<dbReference type="GO" id="GO:1903027">
    <property type="term" value="P:regulation of opsonization"/>
    <property type="evidence" value="ECO:0007669"/>
    <property type="project" value="Ensembl"/>
</dbReference>
<dbReference type="AlphaFoldDB" id="A0A287AL92"/>
<evidence type="ECO:0000313" key="8">
    <source>
        <dbReference type="Ensembl" id="ENSSSCP00000044680.1"/>
    </source>
</evidence>
<dbReference type="GO" id="GO:0045732">
    <property type="term" value="P:positive regulation of protein catabolic process"/>
    <property type="evidence" value="ECO:0007669"/>
    <property type="project" value="Ensembl"/>
</dbReference>
<reference evidence="8" key="3">
    <citation type="submission" date="2025-08" db="UniProtKB">
        <authorList>
            <consortium name="Ensembl"/>
        </authorList>
    </citation>
    <scope>IDENTIFICATION</scope>
</reference>
<feature type="domain" description="Sushi" evidence="7">
    <location>
        <begin position="85"/>
        <end position="142"/>
    </location>
</feature>
<protein>
    <submittedName>
        <fullName evidence="8">Complement component 4 binding protein beta</fullName>
    </submittedName>
</protein>
<dbReference type="GO" id="GO:0005615">
    <property type="term" value="C:extracellular space"/>
    <property type="evidence" value="ECO:0007669"/>
    <property type="project" value="Ensembl"/>
</dbReference>
<name>A0A287AL92_PIG</name>
<accession>A0A287AL92</accession>
<proteinExistence type="evidence at protein level"/>
<comment type="caution">
    <text evidence="6">Lacks conserved residue(s) required for the propagation of feature annotation.</text>
</comment>
<dbReference type="ExpressionAtlas" id="A0A287AL92">
    <property type="expression patterns" value="baseline and differential"/>
</dbReference>
<reference evidence="8" key="4">
    <citation type="submission" date="2025-09" db="UniProtKB">
        <authorList>
            <consortium name="Ensembl"/>
        </authorList>
    </citation>
    <scope>IDENTIFICATION</scope>
</reference>
<dbReference type="Gene3D" id="2.10.70.10">
    <property type="entry name" value="Complement Module, domain 1"/>
    <property type="match status" value="3"/>
</dbReference>
<dbReference type="CDD" id="cd00033">
    <property type="entry name" value="CCP"/>
    <property type="match status" value="3"/>
</dbReference>
<dbReference type="Bgee" id="ENSSSCG00000015661">
    <property type="expression patterns" value="Expressed in duodenum and 25 other cell types or tissues"/>
</dbReference>
<dbReference type="GeneTree" id="ENSGT00940000163065"/>
<dbReference type="GO" id="GO:0009609">
    <property type="term" value="P:response to symbiotic bacterium"/>
    <property type="evidence" value="ECO:0007669"/>
    <property type="project" value="Ensembl"/>
</dbReference>
<dbReference type="InParanoid" id="A0A287AL92"/>
<dbReference type="PANTHER" id="PTHR19325">
    <property type="entry name" value="COMPLEMENT COMPONENT-RELATED SUSHI DOMAIN-CONTAINING"/>
    <property type="match status" value="1"/>
</dbReference>
<keyword evidence="5" id="KW-0325">Glycoprotein</keyword>
<feature type="disulfide bond" evidence="6">
    <location>
        <begin position="113"/>
        <end position="140"/>
    </location>
</feature>
<evidence type="ECO:0000256" key="2">
    <source>
        <dbReference type="ARBA" id="ARBA00022729"/>
    </source>
</evidence>
<gene>
    <name evidence="8" type="primary">C4BPB</name>
</gene>
<evidence type="ECO:0007829" key="10">
    <source>
        <dbReference type="PeptideAtlas" id="A0A287AL92"/>
    </source>
</evidence>
<dbReference type="Ensembl" id="ENSSSCT00000057118.3">
    <property type="protein sequence ID" value="ENSSSCP00000044680.1"/>
    <property type="gene ID" value="ENSSSCG00000015661.5"/>
</dbReference>
<feature type="domain" description="Sushi" evidence="7">
    <location>
        <begin position="27"/>
        <end position="84"/>
    </location>
</feature>
<sequence>KHLIHDTHFLIVHDTSSKSVFFFLVAQSCPELPAVDNSIFVAKEGEGQILGTYFCINGYHLVGEKTLFCNSSQEWNAPAPECRLGHCPDPVLGNGEFSHLETVNVNDTITFKCNEHYILKGSNWSRCREDHTWVPPFPICKSKDCGPPENPIHGYFEGIDFNSGSTITYYCKARYRLVGTQHQQCIDGEWSGAIPVCELIPEAPKTALQIEFEKALLAFQESEELCKATENFMQRLKKSGLTMEELKYSLEIKKAELKAKMLL</sequence>
<dbReference type="Pfam" id="PF00084">
    <property type="entry name" value="Sushi"/>
    <property type="match status" value="3"/>
</dbReference>